<protein>
    <submittedName>
        <fullName evidence="2">Uncharacterized protein</fullName>
    </submittedName>
</protein>
<reference evidence="2" key="1">
    <citation type="submission" date="2021-02" db="EMBL/GenBank/DDBJ databases">
        <authorList>
            <person name="Nowell W R."/>
        </authorList>
    </citation>
    <scope>NUCLEOTIDE SEQUENCE</scope>
</reference>
<gene>
    <name evidence="2" type="ORF">BYL167_LOCUS68107</name>
</gene>
<organism evidence="2 3">
    <name type="scientific">Rotaria magnacalcarata</name>
    <dbReference type="NCBI Taxonomy" id="392030"/>
    <lineage>
        <taxon>Eukaryota</taxon>
        <taxon>Metazoa</taxon>
        <taxon>Spiralia</taxon>
        <taxon>Gnathifera</taxon>
        <taxon>Rotifera</taxon>
        <taxon>Eurotatoria</taxon>
        <taxon>Bdelloidea</taxon>
        <taxon>Philodinida</taxon>
        <taxon>Philodinidae</taxon>
        <taxon>Rotaria</taxon>
    </lineage>
</organism>
<sequence>MLSSPSLLESRLNFSSNRSDPDVEVK</sequence>
<dbReference type="AlphaFoldDB" id="A0A8S3FK48"/>
<proteinExistence type="predicted"/>
<feature type="non-terminal residue" evidence="2">
    <location>
        <position position="26"/>
    </location>
</feature>
<dbReference type="EMBL" id="CAJOBH010247100">
    <property type="protein sequence ID" value="CAF5128218.1"/>
    <property type="molecule type" value="Genomic_DNA"/>
</dbReference>
<comment type="caution">
    <text evidence="2">The sequence shown here is derived from an EMBL/GenBank/DDBJ whole genome shotgun (WGS) entry which is preliminary data.</text>
</comment>
<dbReference type="Proteomes" id="UP000681967">
    <property type="component" value="Unassembled WGS sequence"/>
</dbReference>
<name>A0A8S3FK48_9BILA</name>
<feature type="compositionally biased region" description="Polar residues" evidence="1">
    <location>
        <begin position="1"/>
        <end position="18"/>
    </location>
</feature>
<evidence type="ECO:0000313" key="3">
    <source>
        <dbReference type="Proteomes" id="UP000681967"/>
    </source>
</evidence>
<accession>A0A8S3FK48</accession>
<evidence type="ECO:0000256" key="1">
    <source>
        <dbReference type="SAM" id="MobiDB-lite"/>
    </source>
</evidence>
<evidence type="ECO:0000313" key="2">
    <source>
        <dbReference type="EMBL" id="CAF5128218.1"/>
    </source>
</evidence>
<feature type="region of interest" description="Disordered" evidence="1">
    <location>
        <begin position="1"/>
        <end position="26"/>
    </location>
</feature>